<evidence type="ECO:0000313" key="2">
    <source>
        <dbReference type="Proteomes" id="UP000255024"/>
    </source>
</evidence>
<accession>A0A378U286</accession>
<evidence type="ECO:0000313" key="1">
    <source>
        <dbReference type="EMBL" id="STZ69385.1"/>
    </source>
</evidence>
<keyword evidence="2" id="KW-1185">Reference proteome</keyword>
<organism evidence="1 2">
    <name type="scientific">Myroides odoratus</name>
    <name type="common">Flavobacterium odoratum</name>
    <dbReference type="NCBI Taxonomy" id="256"/>
    <lineage>
        <taxon>Bacteria</taxon>
        <taxon>Pseudomonadati</taxon>
        <taxon>Bacteroidota</taxon>
        <taxon>Flavobacteriia</taxon>
        <taxon>Flavobacteriales</taxon>
        <taxon>Flavobacteriaceae</taxon>
        <taxon>Myroides</taxon>
    </lineage>
</organism>
<evidence type="ECO:0008006" key="3">
    <source>
        <dbReference type="Google" id="ProtNLM"/>
    </source>
</evidence>
<dbReference type="EMBL" id="UGQL01000002">
    <property type="protein sequence ID" value="STZ69385.1"/>
    <property type="molecule type" value="Genomic_DNA"/>
</dbReference>
<dbReference type="RefSeq" id="WP_115092137.1">
    <property type="nucleotide sequence ID" value="NZ_CP068107.1"/>
</dbReference>
<dbReference type="Proteomes" id="UP000255024">
    <property type="component" value="Unassembled WGS sequence"/>
</dbReference>
<protein>
    <recommendedName>
        <fullName evidence="3">Phenylalanyl-tRNA synthetase subunit alpha</fullName>
    </recommendedName>
</protein>
<reference evidence="1 2" key="1">
    <citation type="submission" date="2018-06" db="EMBL/GenBank/DDBJ databases">
        <authorList>
            <consortium name="Pathogen Informatics"/>
            <person name="Doyle S."/>
        </authorList>
    </citation>
    <scope>NUCLEOTIDE SEQUENCE [LARGE SCALE GENOMIC DNA]</scope>
    <source>
        <strain evidence="1 2">NCTC11179</strain>
    </source>
</reference>
<dbReference type="AlphaFoldDB" id="A0A378U286"/>
<gene>
    <name evidence="1" type="ORF">NCTC11179_02891</name>
</gene>
<name>A0A378U286_MYROD</name>
<proteinExistence type="predicted"/>
<sequence>MKKDIEIPEVKNVEIAVVKEYNEDFLQDAWYAYLFNNTQEIIEAILVVSKAEGELNGEKRNSSIFRHAFPSLAAGECIKVELLDEAIFDLHNTFMLTYFQGNKLYDKNFVFPAKSITDEALAKLAYAEKNGITASK</sequence>